<feature type="compositionally biased region" description="Low complexity" evidence="8">
    <location>
        <begin position="49"/>
        <end position="66"/>
    </location>
</feature>
<dbReference type="GO" id="GO:0005634">
    <property type="term" value="C:nucleus"/>
    <property type="evidence" value="ECO:0007669"/>
    <property type="project" value="UniProtKB-SubCell"/>
</dbReference>
<evidence type="ECO:0000256" key="7">
    <source>
        <dbReference type="ARBA" id="ARBA00025178"/>
    </source>
</evidence>
<comment type="subcellular location">
    <subcellularLocation>
        <location evidence="1">Nucleus</location>
    </subcellularLocation>
</comment>
<feature type="compositionally biased region" description="Low complexity" evidence="8">
    <location>
        <begin position="76"/>
        <end position="93"/>
    </location>
</feature>
<keyword evidence="3" id="KW-0156">Chromatin regulator</keyword>
<evidence type="ECO:0000256" key="6">
    <source>
        <dbReference type="ARBA" id="ARBA00023242"/>
    </source>
</evidence>
<reference evidence="9" key="3">
    <citation type="submission" date="2010-09" db="EMBL/GenBank/DDBJ databases">
        <title>Annotation of Gaeumannomyces graminis var. tritici R3-111a-1.</title>
        <authorList>
            <consortium name="The Broad Institute Genome Sequencing Platform"/>
            <person name="Ma L.-J."/>
            <person name="Dead R."/>
            <person name="Young S.K."/>
            <person name="Zeng Q."/>
            <person name="Gargeya S."/>
            <person name="Fitzgerald M."/>
            <person name="Haas B."/>
            <person name="Abouelleil A."/>
            <person name="Alvarado L."/>
            <person name="Arachchi H.M."/>
            <person name="Berlin A."/>
            <person name="Brown A."/>
            <person name="Chapman S.B."/>
            <person name="Chen Z."/>
            <person name="Dunbar C."/>
            <person name="Freedman E."/>
            <person name="Gearin G."/>
            <person name="Gellesch M."/>
            <person name="Goldberg J."/>
            <person name="Griggs A."/>
            <person name="Gujja S."/>
            <person name="Heiman D."/>
            <person name="Howarth C."/>
            <person name="Larson L."/>
            <person name="Lui A."/>
            <person name="MacDonald P.J.P."/>
            <person name="Mehta T."/>
            <person name="Montmayeur A."/>
            <person name="Murphy C."/>
            <person name="Neiman D."/>
            <person name="Pearson M."/>
            <person name="Priest M."/>
            <person name="Roberts A."/>
            <person name="Saif S."/>
            <person name="Shea T."/>
            <person name="Shenoy N."/>
            <person name="Sisk P."/>
            <person name="Stolte C."/>
            <person name="Sykes S."/>
            <person name="Yandava C."/>
            <person name="Wortman J."/>
            <person name="Nusbaum C."/>
            <person name="Birren B."/>
        </authorList>
    </citation>
    <scope>NUCLEOTIDE SEQUENCE</scope>
    <source>
        <strain evidence="9">R3-111a-1</strain>
    </source>
</reference>
<reference evidence="10" key="4">
    <citation type="journal article" date="2015" name="G3 (Bethesda)">
        <title>Genome sequences of three phytopathogenic species of the Magnaporthaceae family of fungi.</title>
        <authorList>
            <person name="Okagaki L.H."/>
            <person name="Nunes C.C."/>
            <person name="Sailsbery J."/>
            <person name="Clay B."/>
            <person name="Brown D."/>
            <person name="John T."/>
            <person name="Oh Y."/>
            <person name="Young N."/>
            <person name="Fitzgerald M."/>
            <person name="Haas B.J."/>
            <person name="Zeng Q."/>
            <person name="Young S."/>
            <person name="Adiconis X."/>
            <person name="Fan L."/>
            <person name="Levin J.Z."/>
            <person name="Mitchell T.K."/>
            <person name="Okubara P.A."/>
            <person name="Farman M.L."/>
            <person name="Kohn L.M."/>
            <person name="Birren B."/>
            <person name="Ma L.-J."/>
            <person name="Dean R.A."/>
        </authorList>
    </citation>
    <scope>NUCLEOTIDE SEQUENCE</scope>
    <source>
        <strain evidence="10">R3-111a-1</strain>
    </source>
</reference>
<evidence type="ECO:0000256" key="3">
    <source>
        <dbReference type="ARBA" id="ARBA00022853"/>
    </source>
</evidence>
<sequence length="374" mass="40974">MARANISTISGYLLRIQLCYKRVQFGATHIRYPASSAVDMPPKKRAGRASIQSTSATPSAAANAQGQDDDAMDVDTPQAASTPTATTTSQHPTVDLTSPWTDDQVASLYKGVIRWKPAGIHKHFRMIAISEHLRNHGFDPNVFPHTRIPGIWQKLRMFYNTEVIDDRENSILDDESMEKRWLEFRLPWDEYENLRNRRRLVNPTEDSAATSPPEWDPDGEDSAPAPKASAPAPTSITTVTGKRKRGERLSKARSSTVDDTEEEAAALSPPPPPAPKSARSGRQTRRSSTRARAETTEDEEEAERQEEGEDEGESDEAREDDSSDEGDRSGTGSGSGSGEEQEAPPVVKSTRGGGRGRGRGGRGRGRRGRRGRGG</sequence>
<accession>J3NNM8</accession>
<protein>
    <recommendedName>
        <fullName evidence="12">CT20 family protein</fullName>
    </recommendedName>
</protein>
<feature type="compositionally biased region" description="Acidic residues" evidence="8">
    <location>
        <begin position="296"/>
        <end position="324"/>
    </location>
</feature>
<dbReference type="GO" id="GO:0006357">
    <property type="term" value="P:regulation of transcription by RNA polymerase II"/>
    <property type="evidence" value="ECO:0007669"/>
    <property type="project" value="TreeGrafter"/>
</dbReference>
<dbReference type="PANTHER" id="PTHR13581">
    <property type="entry name" value="MRG-BINDING PROTEIN"/>
    <property type="match status" value="1"/>
</dbReference>
<evidence type="ECO:0000313" key="10">
    <source>
        <dbReference type="EnsemblFungi" id="EJT77780"/>
    </source>
</evidence>
<dbReference type="PANTHER" id="PTHR13581:SF5">
    <property type="entry name" value="MRG_MORF4L-BINDING PROTEIN"/>
    <property type="match status" value="1"/>
</dbReference>
<keyword evidence="5" id="KW-0804">Transcription</keyword>
<comment type="similarity">
    <text evidence="2">Belongs to the EAF7 family.</text>
</comment>
<dbReference type="VEuPathDB" id="FungiDB:GGTG_02885"/>
<dbReference type="EMBL" id="GL385396">
    <property type="protein sequence ID" value="EJT77780.1"/>
    <property type="molecule type" value="Genomic_DNA"/>
</dbReference>
<dbReference type="GeneID" id="20343343"/>
<name>J3NNM8_GAET3</name>
<evidence type="ECO:0000256" key="5">
    <source>
        <dbReference type="ARBA" id="ARBA00023163"/>
    </source>
</evidence>
<dbReference type="HOGENOM" id="CLU_050564_0_0_1"/>
<evidence type="ECO:0000256" key="1">
    <source>
        <dbReference type="ARBA" id="ARBA00004123"/>
    </source>
</evidence>
<evidence type="ECO:0000256" key="8">
    <source>
        <dbReference type="SAM" id="MobiDB-lite"/>
    </source>
</evidence>
<dbReference type="Proteomes" id="UP000006039">
    <property type="component" value="Unassembled WGS sequence"/>
</dbReference>
<evidence type="ECO:0000313" key="9">
    <source>
        <dbReference type="EMBL" id="EJT77780.1"/>
    </source>
</evidence>
<reference evidence="9" key="2">
    <citation type="submission" date="2010-07" db="EMBL/GenBank/DDBJ databases">
        <authorList>
            <consortium name="The Broad Institute Genome Sequencing Platform"/>
            <consortium name="Broad Institute Genome Sequencing Center for Infectious Disease"/>
            <person name="Ma L.-J."/>
            <person name="Dead R."/>
            <person name="Young S."/>
            <person name="Zeng Q."/>
            <person name="Koehrsen M."/>
            <person name="Alvarado L."/>
            <person name="Berlin A."/>
            <person name="Chapman S.B."/>
            <person name="Chen Z."/>
            <person name="Freedman E."/>
            <person name="Gellesch M."/>
            <person name="Goldberg J."/>
            <person name="Griggs A."/>
            <person name="Gujja S."/>
            <person name="Heilman E.R."/>
            <person name="Heiman D."/>
            <person name="Hepburn T."/>
            <person name="Howarth C."/>
            <person name="Jen D."/>
            <person name="Larson L."/>
            <person name="Mehta T."/>
            <person name="Neiman D."/>
            <person name="Pearson M."/>
            <person name="Roberts A."/>
            <person name="Saif S."/>
            <person name="Shea T."/>
            <person name="Shenoy N."/>
            <person name="Sisk P."/>
            <person name="Stolte C."/>
            <person name="Sykes S."/>
            <person name="Walk T."/>
            <person name="White J."/>
            <person name="Yandava C."/>
            <person name="Haas B."/>
            <person name="Nusbaum C."/>
            <person name="Birren B."/>
        </authorList>
    </citation>
    <scope>NUCLEOTIDE SEQUENCE</scope>
    <source>
        <strain evidence="9">R3-111a-1</strain>
    </source>
</reference>
<dbReference type="RefSeq" id="XP_009218925.1">
    <property type="nucleotide sequence ID" value="XM_009220661.1"/>
</dbReference>
<reference evidence="11" key="1">
    <citation type="submission" date="2010-07" db="EMBL/GenBank/DDBJ databases">
        <title>The genome sequence of Gaeumannomyces graminis var. tritici strain R3-111a-1.</title>
        <authorList>
            <consortium name="The Broad Institute Genome Sequencing Platform"/>
            <person name="Ma L.-J."/>
            <person name="Dead R."/>
            <person name="Young S."/>
            <person name="Zeng Q."/>
            <person name="Koehrsen M."/>
            <person name="Alvarado L."/>
            <person name="Berlin A."/>
            <person name="Chapman S.B."/>
            <person name="Chen Z."/>
            <person name="Freedman E."/>
            <person name="Gellesch M."/>
            <person name="Goldberg J."/>
            <person name="Griggs A."/>
            <person name="Gujja S."/>
            <person name="Heilman E.R."/>
            <person name="Heiman D."/>
            <person name="Hepburn T."/>
            <person name="Howarth C."/>
            <person name="Jen D."/>
            <person name="Larson L."/>
            <person name="Mehta T."/>
            <person name="Neiman D."/>
            <person name="Pearson M."/>
            <person name="Roberts A."/>
            <person name="Saif S."/>
            <person name="Shea T."/>
            <person name="Shenoy N."/>
            <person name="Sisk P."/>
            <person name="Stolte C."/>
            <person name="Sykes S."/>
            <person name="Walk T."/>
            <person name="White J."/>
            <person name="Yandava C."/>
            <person name="Haas B."/>
            <person name="Nusbaum C."/>
            <person name="Birren B."/>
        </authorList>
    </citation>
    <scope>NUCLEOTIDE SEQUENCE [LARGE SCALE GENOMIC DNA]</scope>
    <source>
        <strain evidence="11">R3-111a-1</strain>
    </source>
</reference>
<dbReference type="STRING" id="644352.J3NNM8"/>
<dbReference type="AlphaFoldDB" id="J3NNM8"/>
<evidence type="ECO:0008006" key="12">
    <source>
        <dbReference type="Google" id="ProtNLM"/>
    </source>
</evidence>
<feature type="compositionally biased region" description="Basic residues" evidence="8">
    <location>
        <begin position="354"/>
        <end position="374"/>
    </location>
</feature>
<feature type="region of interest" description="Disordered" evidence="8">
    <location>
        <begin position="202"/>
        <end position="374"/>
    </location>
</feature>
<feature type="region of interest" description="Disordered" evidence="8">
    <location>
        <begin position="37"/>
        <end position="98"/>
    </location>
</feature>
<feature type="compositionally biased region" description="Low complexity" evidence="8">
    <location>
        <begin position="222"/>
        <end position="240"/>
    </location>
</feature>
<comment type="function">
    <text evidence="7">Component of the NuA4 histone acetyltransferase complex which is involved in transcriptional activation of selected genes principally by acetylation of nucleosomal histone H4 and H2A. The NuA4 complex is also involved in DNA repair.</text>
</comment>
<keyword evidence="6" id="KW-0539">Nucleus</keyword>
<evidence type="ECO:0000256" key="2">
    <source>
        <dbReference type="ARBA" id="ARBA00007117"/>
    </source>
</evidence>
<dbReference type="OrthoDB" id="5595141at2759"/>
<dbReference type="Pfam" id="PF07904">
    <property type="entry name" value="Eaf7"/>
    <property type="match status" value="1"/>
</dbReference>
<gene>
    <name evidence="10" type="primary">20343343</name>
    <name evidence="9" type="ORF">GGTG_02885</name>
</gene>
<dbReference type="InterPro" id="IPR012423">
    <property type="entry name" value="Eaf7/MRGBP"/>
</dbReference>
<reference evidence="10" key="5">
    <citation type="submission" date="2018-04" db="UniProtKB">
        <authorList>
            <consortium name="EnsemblFungi"/>
        </authorList>
    </citation>
    <scope>IDENTIFICATION</scope>
    <source>
        <strain evidence="10">R3-111a-1</strain>
    </source>
</reference>
<keyword evidence="11" id="KW-1185">Reference proteome</keyword>
<keyword evidence="4" id="KW-0805">Transcription regulation</keyword>
<dbReference type="GO" id="GO:0006325">
    <property type="term" value="P:chromatin organization"/>
    <property type="evidence" value="ECO:0007669"/>
    <property type="project" value="UniProtKB-KW"/>
</dbReference>
<dbReference type="GO" id="GO:0035267">
    <property type="term" value="C:NuA4 histone acetyltransferase complex"/>
    <property type="evidence" value="ECO:0007669"/>
    <property type="project" value="TreeGrafter"/>
</dbReference>
<organism evidence="9">
    <name type="scientific">Gaeumannomyces tritici (strain R3-111a-1)</name>
    <name type="common">Wheat and barley take-all root rot fungus</name>
    <name type="synonym">Gaeumannomyces graminis var. tritici</name>
    <dbReference type="NCBI Taxonomy" id="644352"/>
    <lineage>
        <taxon>Eukaryota</taxon>
        <taxon>Fungi</taxon>
        <taxon>Dikarya</taxon>
        <taxon>Ascomycota</taxon>
        <taxon>Pezizomycotina</taxon>
        <taxon>Sordariomycetes</taxon>
        <taxon>Sordariomycetidae</taxon>
        <taxon>Magnaporthales</taxon>
        <taxon>Magnaporthaceae</taxon>
        <taxon>Gaeumannomyces</taxon>
    </lineage>
</organism>
<evidence type="ECO:0000256" key="4">
    <source>
        <dbReference type="ARBA" id="ARBA00023015"/>
    </source>
</evidence>
<dbReference type="eggNOG" id="KOG4051">
    <property type="taxonomic scope" value="Eukaryota"/>
</dbReference>
<proteinExistence type="inferred from homology"/>
<dbReference type="EnsemblFungi" id="EJT77780">
    <property type="protein sequence ID" value="EJT77780"/>
    <property type="gene ID" value="GGTG_02885"/>
</dbReference>
<evidence type="ECO:0000313" key="11">
    <source>
        <dbReference type="Proteomes" id="UP000006039"/>
    </source>
</evidence>